<feature type="transmembrane region" description="Helical" evidence="5">
    <location>
        <begin position="39"/>
        <end position="62"/>
    </location>
</feature>
<accession>A0A4Y3HZP5</accession>
<dbReference type="InterPro" id="IPR032906">
    <property type="entry name" value="LapA"/>
</dbReference>
<organism evidence="7 8">
    <name type="scientific">Vibrio inusitatus NBRC 102082</name>
    <dbReference type="NCBI Taxonomy" id="1219070"/>
    <lineage>
        <taxon>Bacteria</taxon>
        <taxon>Pseudomonadati</taxon>
        <taxon>Pseudomonadota</taxon>
        <taxon>Gammaproteobacteria</taxon>
        <taxon>Vibrionales</taxon>
        <taxon>Vibrionaceae</taxon>
        <taxon>Vibrio</taxon>
    </lineage>
</organism>
<sequence length="102" mass="11180">MKILKIALVLVLFLFALALGAQNQEVVTFNYLLAEGDFHLSTLIGIVFVTGFVISGLIFGSMHFKSQLQVRKLNRKLKKLTPQIATSAPITPSVPASIKPEK</sequence>
<dbReference type="GO" id="GO:0008653">
    <property type="term" value="P:lipopolysaccharide metabolic process"/>
    <property type="evidence" value="ECO:0007669"/>
    <property type="project" value="InterPro"/>
</dbReference>
<keyword evidence="1 5" id="KW-1003">Cell membrane</keyword>
<keyword evidence="4 5" id="KW-0472">Membrane</keyword>
<dbReference type="Proteomes" id="UP000318717">
    <property type="component" value="Unassembled WGS sequence"/>
</dbReference>
<comment type="subcellular location">
    <subcellularLocation>
        <location evidence="5">Cell inner membrane</location>
        <topology evidence="5">Single-pass membrane protein</topology>
    </subcellularLocation>
</comment>
<dbReference type="InterPro" id="IPR010445">
    <property type="entry name" value="LapA_dom"/>
</dbReference>
<evidence type="ECO:0000313" key="7">
    <source>
        <dbReference type="EMBL" id="GEA52663.1"/>
    </source>
</evidence>
<dbReference type="Pfam" id="PF06305">
    <property type="entry name" value="LapA_dom"/>
    <property type="match status" value="1"/>
</dbReference>
<evidence type="ECO:0000256" key="3">
    <source>
        <dbReference type="ARBA" id="ARBA00022989"/>
    </source>
</evidence>
<keyword evidence="8" id="KW-1185">Reference proteome</keyword>
<dbReference type="RefSeq" id="WP_141347082.1">
    <property type="nucleotide sequence ID" value="NZ_BJLF01000022.1"/>
</dbReference>
<comment type="caution">
    <text evidence="5">Lacks conserved residue(s) required for the propagation of feature annotation.</text>
</comment>
<evidence type="ECO:0000256" key="4">
    <source>
        <dbReference type="ARBA" id="ARBA00023136"/>
    </source>
</evidence>
<evidence type="ECO:0000313" key="8">
    <source>
        <dbReference type="Proteomes" id="UP000318717"/>
    </source>
</evidence>
<comment type="similarity">
    <text evidence="5">Belongs to the LapA family.</text>
</comment>
<comment type="function">
    <text evidence="5">Involved in the assembly of lipopolysaccharide (LPS).</text>
</comment>
<gene>
    <name evidence="5" type="primary">lapA</name>
    <name evidence="7" type="ORF">VIN01S_34670</name>
</gene>
<name>A0A4Y3HZP5_9VIBR</name>
<dbReference type="HAMAP" id="MF_01948">
    <property type="entry name" value="LPS_assembly_LapA"/>
    <property type="match status" value="1"/>
</dbReference>
<proteinExistence type="inferred from homology"/>
<keyword evidence="2 5" id="KW-0812">Transmembrane</keyword>
<reference evidence="7 8" key="1">
    <citation type="submission" date="2019-06" db="EMBL/GenBank/DDBJ databases">
        <title>Whole genome shotgun sequence of Vibrio inusitatus NBRC 102082.</title>
        <authorList>
            <person name="Hosoyama A."/>
            <person name="Uohara A."/>
            <person name="Ohji S."/>
            <person name="Ichikawa N."/>
        </authorList>
    </citation>
    <scope>NUCLEOTIDE SEQUENCE [LARGE SCALE GENOMIC DNA]</scope>
    <source>
        <strain evidence="7 8">NBRC 102082</strain>
    </source>
</reference>
<evidence type="ECO:0000256" key="2">
    <source>
        <dbReference type="ARBA" id="ARBA00022692"/>
    </source>
</evidence>
<evidence type="ECO:0000256" key="5">
    <source>
        <dbReference type="HAMAP-Rule" id="MF_01948"/>
    </source>
</evidence>
<dbReference type="EMBL" id="BJLF01000022">
    <property type="protein sequence ID" value="GEA52663.1"/>
    <property type="molecule type" value="Genomic_DNA"/>
</dbReference>
<evidence type="ECO:0000259" key="6">
    <source>
        <dbReference type="Pfam" id="PF06305"/>
    </source>
</evidence>
<evidence type="ECO:0000256" key="1">
    <source>
        <dbReference type="ARBA" id="ARBA00022475"/>
    </source>
</evidence>
<dbReference type="AlphaFoldDB" id="A0A4Y3HZP5"/>
<keyword evidence="5" id="KW-0997">Cell inner membrane</keyword>
<dbReference type="GO" id="GO:0005886">
    <property type="term" value="C:plasma membrane"/>
    <property type="evidence" value="ECO:0007669"/>
    <property type="project" value="UniProtKB-SubCell"/>
</dbReference>
<keyword evidence="3 5" id="KW-1133">Transmembrane helix</keyword>
<dbReference type="OrthoDB" id="7064015at2"/>
<comment type="caution">
    <text evidence="7">The sequence shown here is derived from an EMBL/GenBank/DDBJ whole genome shotgun (WGS) entry which is preliminary data.</text>
</comment>
<feature type="domain" description="Lipopolysaccharide assembly protein A" evidence="6">
    <location>
        <begin position="22"/>
        <end position="84"/>
    </location>
</feature>
<protein>
    <recommendedName>
        <fullName evidence="5">Probable lipopolysaccharide assembly protein A</fullName>
    </recommendedName>
</protein>